<dbReference type="Proteomes" id="UP000054279">
    <property type="component" value="Unassembled WGS sequence"/>
</dbReference>
<dbReference type="AlphaFoldDB" id="A0A0C9UVM8"/>
<evidence type="ECO:0000313" key="2">
    <source>
        <dbReference type="Proteomes" id="UP000054279"/>
    </source>
</evidence>
<accession>A0A0C9UVM8</accession>
<gene>
    <name evidence="1" type="ORF">M422DRAFT_249409</name>
</gene>
<reference evidence="1 2" key="1">
    <citation type="submission" date="2014-06" db="EMBL/GenBank/DDBJ databases">
        <title>Evolutionary Origins and Diversification of the Mycorrhizal Mutualists.</title>
        <authorList>
            <consortium name="DOE Joint Genome Institute"/>
            <consortium name="Mycorrhizal Genomics Consortium"/>
            <person name="Kohler A."/>
            <person name="Kuo A."/>
            <person name="Nagy L.G."/>
            <person name="Floudas D."/>
            <person name="Copeland A."/>
            <person name="Barry K.W."/>
            <person name="Cichocki N."/>
            <person name="Veneault-Fourrey C."/>
            <person name="LaButti K."/>
            <person name="Lindquist E.A."/>
            <person name="Lipzen A."/>
            <person name="Lundell T."/>
            <person name="Morin E."/>
            <person name="Murat C."/>
            <person name="Riley R."/>
            <person name="Ohm R."/>
            <person name="Sun H."/>
            <person name="Tunlid A."/>
            <person name="Henrissat B."/>
            <person name="Grigoriev I.V."/>
            <person name="Hibbett D.S."/>
            <person name="Martin F."/>
        </authorList>
    </citation>
    <scope>NUCLEOTIDE SEQUENCE [LARGE SCALE GENOMIC DNA]</scope>
    <source>
        <strain evidence="1 2">SS14</strain>
    </source>
</reference>
<organism evidence="1 2">
    <name type="scientific">Sphaerobolus stellatus (strain SS14)</name>
    <dbReference type="NCBI Taxonomy" id="990650"/>
    <lineage>
        <taxon>Eukaryota</taxon>
        <taxon>Fungi</taxon>
        <taxon>Dikarya</taxon>
        <taxon>Basidiomycota</taxon>
        <taxon>Agaricomycotina</taxon>
        <taxon>Agaricomycetes</taxon>
        <taxon>Phallomycetidae</taxon>
        <taxon>Geastrales</taxon>
        <taxon>Sphaerobolaceae</taxon>
        <taxon>Sphaerobolus</taxon>
    </lineage>
</organism>
<proteinExistence type="predicted"/>
<evidence type="ECO:0000313" key="1">
    <source>
        <dbReference type="EMBL" id="KIJ47095.1"/>
    </source>
</evidence>
<dbReference type="HOGENOM" id="CLU_113003_0_0_1"/>
<name>A0A0C9UVM8_SPHS4</name>
<dbReference type="EMBL" id="KN837104">
    <property type="protein sequence ID" value="KIJ47095.1"/>
    <property type="molecule type" value="Genomic_DNA"/>
</dbReference>
<keyword evidence="2" id="KW-1185">Reference proteome</keyword>
<protein>
    <submittedName>
        <fullName evidence="1">Uncharacterized protein</fullName>
    </submittedName>
</protein>
<sequence>MFADIQLVKYSTVNALKDTFEVFTDHAGIIRLVYKGTRDEVVFALQGVILKHDLPPLRRGFRFWNNALSYSQSVIVIARGTRFHEDTFLSFALLVMGTMRALSFSARYFSKQQCSAADVDIPPNMDRFGVLAEHLKRNDRVRFTTENIVQYQQISKREEGDEV</sequence>